<comment type="function">
    <text evidence="19">Mitochondrial membrane ATP synthase (F(1)F(0) ATP synthase or Complex V) produces ATP from ADP in the presence of a proton gradient across the membrane which is generated by electron transport complexes of the respiratory chain. F-type ATPases consist of two structural domains, F(1) - containing the extramembraneous catalytic core, and F(0) - containing the membrane proton channel, linked together by a central stalk and a peripheral stalk. During catalysis, ATP synthesis in the catalytic domain of F(1) is coupled via a rotary mechanism of the central stalk subunits to proton translocation. Subunits alpha and beta form the catalytic core in F(1). Rotation of the central stalk against the surrounding alpha(3)beta(3) subunits leads to hydrolysis of ATP in three separate catalytic sites on the beta subunits. Subunit alpha does not bear the catalytic high-affinity ATP-binding sites.</text>
</comment>
<keyword evidence="17 21" id="KW-0139">CF(1)</keyword>
<keyword evidence="14" id="KW-0793">Thylakoid</keyword>
<dbReference type="GO" id="GO:0046933">
    <property type="term" value="F:proton-transporting ATP synthase activity, rotational mechanism"/>
    <property type="evidence" value="ECO:0007669"/>
    <property type="project" value="InterPro"/>
</dbReference>
<dbReference type="SUPFAM" id="SSF50615">
    <property type="entry name" value="N-terminal domain of alpha and beta subunits of F1 ATP synthase"/>
    <property type="match status" value="1"/>
</dbReference>
<evidence type="ECO:0000313" key="26">
    <source>
        <dbReference type="Proteomes" id="UP000244336"/>
    </source>
</evidence>
<dbReference type="CDD" id="cd01132">
    <property type="entry name" value="F1-ATPase_alpha_CD"/>
    <property type="match status" value="1"/>
</dbReference>
<dbReference type="OrthoDB" id="751331at2759"/>
<dbReference type="InterPro" id="IPR005294">
    <property type="entry name" value="ATP_synth_F1_asu"/>
</dbReference>
<keyword evidence="26" id="KW-1185">Reference proteome</keyword>
<evidence type="ECO:0000256" key="3">
    <source>
        <dbReference type="ARBA" id="ARBA00008936"/>
    </source>
</evidence>
<evidence type="ECO:0000256" key="12">
    <source>
        <dbReference type="ARBA" id="ARBA00022967"/>
    </source>
</evidence>
<dbReference type="Gene3D" id="2.40.30.20">
    <property type="match status" value="1"/>
</dbReference>
<dbReference type="InterPro" id="IPR036121">
    <property type="entry name" value="ATPase_F1/V1/A1_a/bsu_N_sf"/>
</dbReference>
<keyword evidence="15" id="KW-0496">Mitochondrion</keyword>
<dbReference type="Gene3D" id="1.20.150.20">
    <property type="entry name" value="ATP synthase alpha/beta chain, C-terminal domain"/>
    <property type="match status" value="1"/>
</dbReference>
<dbReference type="InterPro" id="IPR027417">
    <property type="entry name" value="P-loop_NTPase"/>
</dbReference>
<evidence type="ECO:0000256" key="10">
    <source>
        <dbReference type="ARBA" id="ARBA00022792"/>
    </source>
</evidence>
<dbReference type="Gene3D" id="3.40.50.300">
    <property type="entry name" value="P-loop containing nucleotide triphosphate hydrolases"/>
    <property type="match status" value="2"/>
</dbReference>
<reference evidence="25 26" key="1">
    <citation type="submission" date="2018-04" db="EMBL/GenBank/DDBJ databases">
        <title>WGS assembly of Panicum hallii var. hallii HAL2.</title>
        <authorList>
            <person name="Lovell J."/>
            <person name="Jenkins J."/>
            <person name="Lowry D."/>
            <person name="Mamidi S."/>
            <person name="Sreedasyam A."/>
            <person name="Weng X."/>
            <person name="Barry K."/>
            <person name="Bonette J."/>
            <person name="Campitelli B."/>
            <person name="Daum C."/>
            <person name="Gordon S."/>
            <person name="Gould B."/>
            <person name="Lipzen A."/>
            <person name="MacQueen A."/>
            <person name="Palacio-Mejia J."/>
            <person name="Plott C."/>
            <person name="Shakirov E."/>
            <person name="Shu S."/>
            <person name="Yoshinaga Y."/>
            <person name="Zane M."/>
            <person name="Rokhsar D."/>
            <person name="Grimwood J."/>
            <person name="Schmutz J."/>
            <person name="Juenger T."/>
        </authorList>
    </citation>
    <scope>NUCLEOTIDE SEQUENCE [LARGE SCALE GENOMIC DNA]</scope>
    <source>
        <strain evidence="26">cv. HAL2</strain>
    </source>
</reference>
<evidence type="ECO:0000256" key="21">
    <source>
        <dbReference type="RuleBase" id="RU003551"/>
    </source>
</evidence>
<keyword evidence="13 20" id="KW-0406">Ion transport</keyword>
<organism evidence="25 26">
    <name type="scientific">Panicum hallii var. hallii</name>
    <dbReference type="NCBI Taxonomy" id="1504633"/>
    <lineage>
        <taxon>Eukaryota</taxon>
        <taxon>Viridiplantae</taxon>
        <taxon>Streptophyta</taxon>
        <taxon>Embryophyta</taxon>
        <taxon>Tracheophyta</taxon>
        <taxon>Spermatophyta</taxon>
        <taxon>Magnoliopsida</taxon>
        <taxon>Liliopsida</taxon>
        <taxon>Poales</taxon>
        <taxon>Poaceae</taxon>
        <taxon>PACMAD clade</taxon>
        <taxon>Panicoideae</taxon>
        <taxon>Panicodae</taxon>
        <taxon>Paniceae</taxon>
        <taxon>Panicinae</taxon>
        <taxon>Panicum</taxon>
        <taxon>Panicum sect. Panicum</taxon>
    </lineage>
</organism>
<dbReference type="FunFam" id="2.40.30.20:FF:000001">
    <property type="entry name" value="ATP synthase subunit alpha"/>
    <property type="match status" value="1"/>
</dbReference>
<comment type="subunit">
    <text evidence="4">F-type ATPases have 2 components, CF(1) - the catalytic core - and CF(0) - the membrane proton channel. CF(1) has five subunits: alpha(3), beta(3), gamma(1), delta(1), epsilon(1). CF(0) has three main subunits: a, b and c.</text>
</comment>
<proteinExistence type="inferred from homology"/>
<dbReference type="Pfam" id="PF00006">
    <property type="entry name" value="ATP-synt_ab"/>
    <property type="match status" value="1"/>
</dbReference>
<dbReference type="NCBIfam" id="TIGR00962">
    <property type="entry name" value="atpA"/>
    <property type="match status" value="1"/>
</dbReference>
<sequence>MATLQVDEINKILRERIEQYNRKVEIENIGRVVQVGDGIARIIGLGEIMSGELVEFAEGTRGIALNLESKNVGVVLMGDGLMIQEGSFVKATGRIAQIPVSEAYLGRVINALAKPIDGRGEIVASESRLIESPAPGIISRRSLIIGDRQTGKTAVATYTILNQKGQDVICVYVAIGQRESSVAQVVSTFHEEGAMEYTIVVAEMADSPATLQYLAPYTGAALAEYFMYRKRHTLIIYDDLSKQAQAYRQMSLLLRRPPGREAYPGDVFYLHSRLLERAAKLNSLLGEGSMTALPIVETQSGDVSAYIPTNVISITDGQIFLSTDLFNAGIRPAINVGISVSRVGSVAQIKAMKQVAGKSKLELAQFAELQAFAQFASALDKTSQNQLARGRRLWELHKQSQSNPLPVEEQVATIYTGTRGYLDSLEIEQVKKFLDELRKHLKDTKPQFQEIISSSKTFTEQAETLLKEAIQEQLERFSL</sequence>
<evidence type="ECO:0000256" key="16">
    <source>
        <dbReference type="ARBA" id="ARBA00023136"/>
    </source>
</evidence>
<evidence type="ECO:0000259" key="22">
    <source>
        <dbReference type="Pfam" id="PF00006"/>
    </source>
</evidence>
<dbReference type="FunFam" id="3.40.50.300:FF:002432">
    <property type="entry name" value="ATP synthase subunit alpha, mitochondrial"/>
    <property type="match status" value="1"/>
</dbReference>
<evidence type="ECO:0000256" key="9">
    <source>
        <dbReference type="ARBA" id="ARBA00022781"/>
    </source>
</evidence>
<keyword evidence="11 21" id="KW-0067">ATP-binding</keyword>
<dbReference type="PROSITE" id="PS00152">
    <property type="entry name" value="ATPASE_ALPHA_BETA"/>
    <property type="match status" value="1"/>
</dbReference>
<evidence type="ECO:0000256" key="15">
    <source>
        <dbReference type="ARBA" id="ARBA00023128"/>
    </source>
</evidence>
<evidence type="ECO:0000256" key="6">
    <source>
        <dbReference type="ARBA" id="ARBA00022528"/>
    </source>
</evidence>
<dbReference type="STRING" id="1504633.A0A2T7DYG5"/>
<keyword evidence="12" id="KW-1278">Translocase</keyword>
<keyword evidence="10" id="KW-0999">Mitochondrion inner membrane</keyword>
<dbReference type="InterPro" id="IPR023366">
    <property type="entry name" value="ATP_synth_asu-like_sf"/>
</dbReference>
<accession>A0A2T7DYG5</accession>
<comment type="function">
    <text evidence="1">Produces ATP from ADP in the presence of a proton gradient across the membrane. The alpha chain is a regulatory subunit.</text>
</comment>
<evidence type="ECO:0000256" key="8">
    <source>
        <dbReference type="ARBA" id="ARBA00022741"/>
    </source>
</evidence>
<evidence type="ECO:0000259" key="23">
    <source>
        <dbReference type="Pfam" id="PF00306"/>
    </source>
</evidence>
<comment type="similarity">
    <text evidence="3 20">Belongs to the ATPase alpha/beta chains family.</text>
</comment>
<keyword evidence="5 20" id="KW-0813">Transport</keyword>
<gene>
    <name evidence="25" type="ORF">GQ55_4G156800</name>
</gene>
<keyword evidence="18 21" id="KW-0066">ATP synthesis</keyword>
<dbReference type="HAMAP" id="MF_01346">
    <property type="entry name" value="ATP_synth_alpha_bact"/>
    <property type="match status" value="1"/>
</dbReference>
<evidence type="ECO:0000256" key="4">
    <source>
        <dbReference type="ARBA" id="ARBA00011648"/>
    </source>
</evidence>
<dbReference type="CDD" id="cd18113">
    <property type="entry name" value="ATP-synt_F1_alpha_C"/>
    <property type="match status" value="1"/>
</dbReference>
<keyword evidence="7" id="KW-0934">Plastid</keyword>
<dbReference type="PANTHER" id="PTHR48082:SF6">
    <property type="entry name" value="ATP SYNTHASE SUBUNIT ALPHA, CHLOROPLASTIC"/>
    <property type="match status" value="1"/>
</dbReference>
<dbReference type="InterPro" id="IPR000194">
    <property type="entry name" value="ATPase_F1/V1/A1_a/bsu_nucl-bd"/>
</dbReference>
<dbReference type="Gramene" id="PUZ60608">
    <property type="protein sequence ID" value="PUZ60608"/>
    <property type="gene ID" value="GQ55_4G156800"/>
</dbReference>
<keyword evidence="16" id="KW-0472">Membrane</keyword>
<dbReference type="InterPro" id="IPR033732">
    <property type="entry name" value="ATP_synth_F1_a_nt-bd_dom"/>
</dbReference>
<keyword evidence="9 20" id="KW-0375">Hydrogen ion transport</keyword>
<dbReference type="Pfam" id="PF02874">
    <property type="entry name" value="ATP-synt_ab_N"/>
    <property type="match status" value="1"/>
</dbReference>
<feature type="domain" description="ATPase F1/V1/A1 complex alpha/beta subunit N-terminal" evidence="24">
    <location>
        <begin position="27"/>
        <end position="93"/>
    </location>
</feature>
<dbReference type="SUPFAM" id="SSF52540">
    <property type="entry name" value="P-loop containing nucleoside triphosphate hydrolases"/>
    <property type="match status" value="1"/>
</dbReference>
<evidence type="ECO:0000256" key="5">
    <source>
        <dbReference type="ARBA" id="ARBA00022448"/>
    </source>
</evidence>
<dbReference type="Pfam" id="PF00306">
    <property type="entry name" value="ATP-synt_ab_C"/>
    <property type="match status" value="1"/>
</dbReference>
<dbReference type="FunFam" id="1.20.150.20:FF:000001">
    <property type="entry name" value="ATP synthase subunit alpha"/>
    <property type="match status" value="1"/>
</dbReference>
<evidence type="ECO:0000256" key="11">
    <source>
        <dbReference type="ARBA" id="ARBA00022840"/>
    </source>
</evidence>
<dbReference type="GO" id="GO:0043531">
    <property type="term" value="F:ADP binding"/>
    <property type="evidence" value="ECO:0007669"/>
    <property type="project" value="TreeGrafter"/>
</dbReference>
<evidence type="ECO:0000256" key="18">
    <source>
        <dbReference type="ARBA" id="ARBA00023310"/>
    </source>
</evidence>
<dbReference type="Proteomes" id="UP000244336">
    <property type="component" value="Chromosome 4"/>
</dbReference>
<dbReference type="PANTHER" id="PTHR48082">
    <property type="entry name" value="ATP SYNTHASE SUBUNIT ALPHA, MITOCHONDRIAL"/>
    <property type="match status" value="1"/>
</dbReference>
<evidence type="ECO:0000313" key="25">
    <source>
        <dbReference type="EMBL" id="PUZ60608.1"/>
    </source>
</evidence>
<keyword evidence="8 21" id="KW-0547">Nucleotide-binding</keyword>
<evidence type="ECO:0000256" key="17">
    <source>
        <dbReference type="ARBA" id="ARBA00023196"/>
    </source>
</evidence>
<feature type="domain" description="ATPase F1/V1/A1 complex alpha/beta subunit nucleotide-binding" evidence="22">
    <location>
        <begin position="140"/>
        <end position="341"/>
    </location>
</feature>
<evidence type="ECO:0000256" key="20">
    <source>
        <dbReference type="RuleBase" id="RU000339"/>
    </source>
</evidence>
<dbReference type="CDD" id="cd18116">
    <property type="entry name" value="ATP-synt_F1_alpha_N"/>
    <property type="match status" value="1"/>
</dbReference>
<dbReference type="InterPro" id="IPR038376">
    <property type="entry name" value="ATP_synth_asu_C_sf"/>
</dbReference>
<dbReference type="GO" id="GO:0005524">
    <property type="term" value="F:ATP binding"/>
    <property type="evidence" value="ECO:0007669"/>
    <property type="project" value="UniProtKB-KW"/>
</dbReference>
<dbReference type="EMBL" id="CM009752">
    <property type="protein sequence ID" value="PUZ60608.1"/>
    <property type="molecule type" value="Genomic_DNA"/>
</dbReference>
<dbReference type="GO" id="GO:0005743">
    <property type="term" value="C:mitochondrial inner membrane"/>
    <property type="evidence" value="ECO:0007669"/>
    <property type="project" value="UniProtKB-SubCell"/>
</dbReference>
<dbReference type="InterPro" id="IPR000793">
    <property type="entry name" value="ATP_synth_asu_C"/>
</dbReference>
<evidence type="ECO:0000256" key="1">
    <source>
        <dbReference type="ARBA" id="ARBA00003784"/>
    </source>
</evidence>
<dbReference type="SUPFAM" id="SSF47917">
    <property type="entry name" value="C-terminal domain of alpha and beta subunits of F1 ATP synthase"/>
    <property type="match status" value="1"/>
</dbReference>
<dbReference type="InterPro" id="IPR004100">
    <property type="entry name" value="ATPase_F1/V1/A1_a/bsu_N"/>
</dbReference>
<keyword evidence="6" id="KW-0150">Chloroplast</keyword>
<evidence type="ECO:0000256" key="14">
    <source>
        <dbReference type="ARBA" id="ARBA00023078"/>
    </source>
</evidence>
<name>A0A2T7DYG5_9POAL</name>
<feature type="domain" description="ATP synthase alpha subunit C-terminal" evidence="23">
    <location>
        <begin position="348"/>
        <end position="472"/>
    </location>
</feature>
<evidence type="ECO:0000256" key="13">
    <source>
        <dbReference type="ARBA" id="ARBA00023065"/>
    </source>
</evidence>
<dbReference type="AlphaFoldDB" id="A0A2T7DYG5"/>
<dbReference type="GO" id="GO:0045259">
    <property type="term" value="C:proton-transporting ATP synthase complex"/>
    <property type="evidence" value="ECO:0007669"/>
    <property type="project" value="UniProtKB-KW"/>
</dbReference>
<comment type="subcellular location">
    <subcellularLocation>
        <location evidence="2">Mitochondrion inner membrane</location>
    </subcellularLocation>
</comment>
<dbReference type="InterPro" id="IPR020003">
    <property type="entry name" value="ATPase_a/bsu_AS"/>
</dbReference>
<evidence type="ECO:0000256" key="7">
    <source>
        <dbReference type="ARBA" id="ARBA00022640"/>
    </source>
</evidence>
<evidence type="ECO:0000259" key="24">
    <source>
        <dbReference type="Pfam" id="PF02874"/>
    </source>
</evidence>
<evidence type="ECO:0000256" key="19">
    <source>
        <dbReference type="ARBA" id="ARBA00037296"/>
    </source>
</evidence>
<protein>
    <recommendedName>
        <fullName evidence="21">ATP synthase subunit alpha</fullName>
    </recommendedName>
</protein>
<evidence type="ECO:0000256" key="2">
    <source>
        <dbReference type="ARBA" id="ARBA00004273"/>
    </source>
</evidence>